<organism evidence="2 3">
    <name type="scientific">Aerophobetes bacterium</name>
    <dbReference type="NCBI Taxonomy" id="2030807"/>
    <lineage>
        <taxon>Bacteria</taxon>
        <taxon>Candidatus Aerophobota</taxon>
    </lineage>
</organism>
<comment type="caution">
    <text evidence="2">The sequence shown here is derived from an EMBL/GenBank/DDBJ whole genome shotgun (WGS) entry which is preliminary data.</text>
</comment>
<dbReference type="SUPFAM" id="SSF55729">
    <property type="entry name" value="Acyl-CoA N-acyltransferases (Nat)"/>
    <property type="match status" value="1"/>
</dbReference>
<gene>
    <name evidence="2" type="ORF">COB11_04140</name>
</gene>
<sequence>MSIVPLLETDCFDLSFDLDAFGELNLTMESKNLYIRSVRQDDLDNFYSLFSDPVVMRKFATGCTKDRDYCASRINRWVNKFRANNPFSGFSIFSKDKANRKSYVGFAVLGGSLIQGFSEYAVALRKEFWGKGLGSEVTELFLHTLAPAIKAKGYTVREFSFQAIEATARIDNFASNKMLQNAGMQIVEQSKQYGSMRNHYQLRL</sequence>
<name>A0A2A4YIB2_UNCAE</name>
<dbReference type="GO" id="GO:0016747">
    <property type="term" value="F:acyltransferase activity, transferring groups other than amino-acyl groups"/>
    <property type="evidence" value="ECO:0007669"/>
    <property type="project" value="InterPro"/>
</dbReference>
<evidence type="ECO:0000313" key="3">
    <source>
        <dbReference type="Proteomes" id="UP000217838"/>
    </source>
</evidence>
<protein>
    <recommendedName>
        <fullName evidence="1">N-acetyltransferase domain-containing protein</fullName>
    </recommendedName>
</protein>
<evidence type="ECO:0000259" key="1">
    <source>
        <dbReference type="Pfam" id="PF13302"/>
    </source>
</evidence>
<dbReference type="PANTHER" id="PTHR43792:SF10">
    <property type="entry name" value="N-ACETYLTRANSFERASE DOMAIN-CONTAINING PROTEIN"/>
    <property type="match status" value="1"/>
</dbReference>
<reference evidence="3" key="1">
    <citation type="submission" date="2017-08" db="EMBL/GenBank/DDBJ databases">
        <title>A dynamic microbial community with high functional redundancy inhabits the cold, oxic subseafloor aquifer.</title>
        <authorList>
            <person name="Tully B.J."/>
            <person name="Wheat C.G."/>
            <person name="Glazer B.T."/>
            <person name="Huber J.A."/>
        </authorList>
    </citation>
    <scope>NUCLEOTIDE SEQUENCE [LARGE SCALE GENOMIC DNA]</scope>
</reference>
<dbReference type="InterPro" id="IPR000182">
    <property type="entry name" value="GNAT_dom"/>
</dbReference>
<dbReference type="PANTHER" id="PTHR43792">
    <property type="entry name" value="GNAT FAMILY, PUTATIVE (AFU_ORTHOLOGUE AFUA_3G00765)-RELATED-RELATED"/>
    <property type="match status" value="1"/>
</dbReference>
<dbReference type="InterPro" id="IPR051531">
    <property type="entry name" value="N-acetyltransferase"/>
</dbReference>
<feature type="domain" description="N-acetyltransferase" evidence="1">
    <location>
        <begin position="33"/>
        <end position="185"/>
    </location>
</feature>
<dbReference type="Pfam" id="PF13302">
    <property type="entry name" value="Acetyltransf_3"/>
    <property type="match status" value="1"/>
</dbReference>
<dbReference type="InterPro" id="IPR016181">
    <property type="entry name" value="Acyl_CoA_acyltransferase"/>
</dbReference>
<evidence type="ECO:0000313" key="2">
    <source>
        <dbReference type="EMBL" id="PCI94219.1"/>
    </source>
</evidence>
<dbReference type="Proteomes" id="UP000217838">
    <property type="component" value="Unassembled WGS sequence"/>
</dbReference>
<accession>A0A2A4YIB2</accession>
<dbReference type="AlphaFoldDB" id="A0A2A4YIB2"/>
<dbReference type="EMBL" id="NVUU01000043">
    <property type="protein sequence ID" value="PCI94219.1"/>
    <property type="molecule type" value="Genomic_DNA"/>
</dbReference>
<proteinExistence type="predicted"/>
<dbReference type="Gene3D" id="3.40.630.30">
    <property type="match status" value="1"/>
</dbReference>